<accession>A0A368T0Q3</accession>
<proteinExistence type="predicted"/>
<dbReference type="Proteomes" id="UP000253318">
    <property type="component" value="Unassembled WGS sequence"/>
</dbReference>
<gene>
    <name evidence="2" type="ORF">DEF24_21460</name>
</gene>
<feature type="compositionally biased region" description="Basic and acidic residues" evidence="1">
    <location>
        <begin position="42"/>
        <end position="62"/>
    </location>
</feature>
<comment type="caution">
    <text evidence="2">The sequence shown here is derived from an EMBL/GenBank/DDBJ whole genome shotgun (WGS) entry which is preliminary data.</text>
</comment>
<reference evidence="2 3" key="1">
    <citation type="submission" date="2018-04" db="EMBL/GenBank/DDBJ databases">
        <title>Novel actinobacteria from marine sediment.</title>
        <authorList>
            <person name="Ng Z.Y."/>
            <person name="Tan G.Y.A."/>
        </authorList>
    </citation>
    <scope>NUCLEOTIDE SEQUENCE [LARGE SCALE GENOMIC DNA]</scope>
    <source>
        <strain evidence="2 3">TPS81</strain>
    </source>
</reference>
<feature type="region of interest" description="Disordered" evidence="1">
    <location>
        <begin position="1"/>
        <end position="96"/>
    </location>
</feature>
<feature type="compositionally biased region" description="Polar residues" evidence="1">
    <location>
        <begin position="76"/>
        <end position="85"/>
    </location>
</feature>
<dbReference type="AlphaFoldDB" id="A0A368T0Q3"/>
<evidence type="ECO:0000256" key="1">
    <source>
        <dbReference type="SAM" id="MobiDB-lite"/>
    </source>
</evidence>
<feature type="compositionally biased region" description="Basic residues" evidence="1">
    <location>
        <begin position="32"/>
        <end position="41"/>
    </location>
</feature>
<keyword evidence="3" id="KW-1185">Reference proteome</keyword>
<name>A0A368T0Q3_9ACTN</name>
<evidence type="ECO:0000313" key="3">
    <source>
        <dbReference type="Proteomes" id="UP000253318"/>
    </source>
</evidence>
<sequence>MAKEENQEFDPRPNLSLDGKTDLPSAIINAKAGRKQGRERHRQAVEEMRQEKKAARANDRALKKQGKVLRSARAAQESQRPTSLMSYLRGGRGRGG</sequence>
<feature type="compositionally biased region" description="Basic and acidic residues" evidence="1">
    <location>
        <begin position="1"/>
        <end position="11"/>
    </location>
</feature>
<organism evidence="2 3">
    <name type="scientific">Marinitenerispora sediminis</name>
    <dbReference type="NCBI Taxonomy" id="1931232"/>
    <lineage>
        <taxon>Bacteria</taxon>
        <taxon>Bacillati</taxon>
        <taxon>Actinomycetota</taxon>
        <taxon>Actinomycetes</taxon>
        <taxon>Streptosporangiales</taxon>
        <taxon>Nocardiopsidaceae</taxon>
        <taxon>Marinitenerispora</taxon>
    </lineage>
</organism>
<evidence type="ECO:0000313" key="2">
    <source>
        <dbReference type="EMBL" id="RCV52822.1"/>
    </source>
</evidence>
<dbReference type="EMBL" id="QEIN01000210">
    <property type="protein sequence ID" value="RCV52822.1"/>
    <property type="molecule type" value="Genomic_DNA"/>
</dbReference>
<protein>
    <submittedName>
        <fullName evidence="2">Uncharacterized protein</fullName>
    </submittedName>
</protein>